<gene>
    <name evidence="1" type="ORF">CC80DRAFT_487779</name>
</gene>
<proteinExistence type="predicted"/>
<sequence>MPPWVTRQWHVLRGLKPATARIYRAHHLALRAYSQTSDGDDRDGTLKLSTANSAIIIPSSIVGTTPEDLIKHITPVEKKHLTRDRFAVFLVTPSFAPWLLDDSAFVHKALRQAYGEWFSLAKQPYTRVHALCAVVDKLPAPRTLPSLDDITSLEKEARDRAKQPPVGETGLEGIAYATLCFSDSIPSSSEPPADQAAITFVASKTSEDSAGYFSDTLRLPLANTVFQTGTPSTMIYSTWEKSKDAVDFTLKAKQQVTHHGIMIHTGAPGTKQTSALTVPLIPLTTPRQVEASMGNILRRITGPDGNSVVASQELEKVVPQFYSARGESAQATMAWALVMSKETLEPILAATNSILGRLSEDASKGSAAADAELWENLWKKHPTAFNDLVANALAAGARLHRVLSGGGGWGKKAGLLSLDPVATAQDNNSTEGSMFDGPGDLSFALQQVARDGDFIQFFISPSSGTQGGSADDIEKLKGLENLDNKWSWELGTIPSTADALPAGSWQHDAATPKETFVLRHSFGALTEAGMMISRQFKLDPNESFSLIGGSKVDVPFSRFSAVTTGLEEGIHEEAVCDPVEQA</sequence>
<keyword evidence="2" id="KW-1185">Reference proteome</keyword>
<name>A0A6A5UBI3_9PLEO</name>
<dbReference type="EMBL" id="ML976979">
    <property type="protein sequence ID" value="KAF1962275.1"/>
    <property type="molecule type" value="Genomic_DNA"/>
</dbReference>
<accession>A0A6A5UBI3</accession>
<evidence type="ECO:0000313" key="2">
    <source>
        <dbReference type="Proteomes" id="UP000800035"/>
    </source>
</evidence>
<reference evidence="1" key="1">
    <citation type="journal article" date="2020" name="Stud. Mycol.">
        <title>101 Dothideomycetes genomes: a test case for predicting lifestyles and emergence of pathogens.</title>
        <authorList>
            <person name="Haridas S."/>
            <person name="Albert R."/>
            <person name="Binder M."/>
            <person name="Bloem J."/>
            <person name="Labutti K."/>
            <person name="Salamov A."/>
            <person name="Andreopoulos B."/>
            <person name="Baker S."/>
            <person name="Barry K."/>
            <person name="Bills G."/>
            <person name="Bluhm B."/>
            <person name="Cannon C."/>
            <person name="Castanera R."/>
            <person name="Culley D."/>
            <person name="Daum C."/>
            <person name="Ezra D."/>
            <person name="Gonzalez J."/>
            <person name="Henrissat B."/>
            <person name="Kuo A."/>
            <person name="Liang C."/>
            <person name="Lipzen A."/>
            <person name="Lutzoni F."/>
            <person name="Magnuson J."/>
            <person name="Mondo S."/>
            <person name="Nolan M."/>
            <person name="Ohm R."/>
            <person name="Pangilinan J."/>
            <person name="Park H.-J."/>
            <person name="Ramirez L."/>
            <person name="Alfaro M."/>
            <person name="Sun H."/>
            <person name="Tritt A."/>
            <person name="Yoshinaga Y."/>
            <person name="Zwiers L.-H."/>
            <person name="Turgeon B."/>
            <person name="Goodwin S."/>
            <person name="Spatafora J."/>
            <person name="Crous P."/>
            <person name="Grigoriev I."/>
        </authorList>
    </citation>
    <scope>NUCLEOTIDE SEQUENCE</scope>
    <source>
        <strain evidence="1">CBS 675.92</strain>
    </source>
</reference>
<dbReference type="Proteomes" id="UP000800035">
    <property type="component" value="Unassembled WGS sequence"/>
</dbReference>
<organism evidence="1 2">
    <name type="scientific">Byssothecium circinans</name>
    <dbReference type="NCBI Taxonomy" id="147558"/>
    <lineage>
        <taxon>Eukaryota</taxon>
        <taxon>Fungi</taxon>
        <taxon>Dikarya</taxon>
        <taxon>Ascomycota</taxon>
        <taxon>Pezizomycotina</taxon>
        <taxon>Dothideomycetes</taxon>
        <taxon>Pleosporomycetidae</taxon>
        <taxon>Pleosporales</taxon>
        <taxon>Massarineae</taxon>
        <taxon>Massarinaceae</taxon>
        <taxon>Byssothecium</taxon>
    </lineage>
</organism>
<evidence type="ECO:0000313" key="1">
    <source>
        <dbReference type="EMBL" id="KAF1962275.1"/>
    </source>
</evidence>
<protein>
    <submittedName>
        <fullName evidence="1">Uncharacterized protein</fullName>
    </submittedName>
</protein>
<dbReference type="AlphaFoldDB" id="A0A6A5UBI3"/>
<dbReference type="OrthoDB" id="1744869at2759"/>